<dbReference type="InterPro" id="IPR027417">
    <property type="entry name" value="P-loop_NTPase"/>
</dbReference>
<reference evidence="3" key="1">
    <citation type="journal article" date="2019" name="Int. J. Syst. Evol. Microbiol.">
        <title>The Global Catalogue of Microorganisms (GCM) 10K type strain sequencing project: providing services to taxonomists for standard genome sequencing and annotation.</title>
        <authorList>
            <consortium name="The Broad Institute Genomics Platform"/>
            <consortium name="The Broad Institute Genome Sequencing Center for Infectious Disease"/>
            <person name="Wu L."/>
            <person name="Ma J."/>
        </authorList>
    </citation>
    <scope>NUCLEOTIDE SEQUENCE [LARGE SCALE GENOMIC DNA]</scope>
    <source>
        <strain evidence="3">KCTC 33842</strain>
    </source>
</reference>
<dbReference type="Proteomes" id="UP001597475">
    <property type="component" value="Unassembled WGS sequence"/>
</dbReference>
<keyword evidence="2" id="KW-0067">ATP-binding</keyword>
<dbReference type="GO" id="GO:0005524">
    <property type="term" value="F:ATP binding"/>
    <property type="evidence" value="ECO:0007669"/>
    <property type="project" value="UniProtKB-KW"/>
</dbReference>
<sequence>MKDFLEHYLGTSKATPQFGLLGEVAGRKIALDLNETHTISLFGVQGGGKSYTLGTIIEMATMSIPGINRLPSPLASVIFHYSNTQEYAPEFVSMAQANLEAQQLATLKARYGAEGHALQDILLLAPQDKVEDRQREYPGLTVRPLLFSANELQVSHWQFLLNAVGNNSMYMRQFKSLMREHRKDLKIGLLREAVENSTMTPAAKELALARLDLAADYIHDDAQISSFLIPGRLIIVDLRDEFIEKSEALSLFVILLQLFADAKVDGQAFNKLVVFDEAHKYIDDPELIGNVVEIIREMRHKGTSILLASQDPSSVPVKMIELSTQIILHKFNSPAWLRHIQKANAALASLTPNGMAELRPGEAYIWSSKASDGAFSSRAMKITGRPRVSRHGGDTKQAVSGE</sequence>
<gene>
    <name evidence="2" type="ORF">ACFSR9_14710</name>
</gene>
<comment type="caution">
    <text evidence="2">The sequence shown here is derived from an EMBL/GenBank/DDBJ whole genome shotgun (WGS) entry which is preliminary data.</text>
</comment>
<keyword evidence="3" id="KW-1185">Reference proteome</keyword>
<evidence type="ECO:0000313" key="2">
    <source>
        <dbReference type="EMBL" id="MFD2610672.1"/>
    </source>
</evidence>
<name>A0ABW5P8T9_9DEIO</name>
<accession>A0ABW5P8T9</accession>
<dbReference type="Gene3D" id="3.40.50.300">
    <property type="entry name" value="P-loop containing nucleotide triphosphate hydrolases"/>
    <property type="match status" value="1"/>
</dbReference>
<dbReference type="PANTHER" id="PTHR42957:SF2">
    <property type="entry name" value="HELICASE HERA CENTRAL DOMAIN-CONTAINING PROTEIN"/>
    <property type="match status" value="1"/>
</dbReference>
<dbReference type="EMBL" id="JBHUMK010000074">
    <property type="protein sequence ID" value="MFD2610672.1"/>
    <property type="molecule type" value="Genomic_DNA"/>
</dbReference>
<feature type="region of interest" description="Disordered" evidence="1">
    <location>
        <begin position="378"/>
        <end position="402"/>
    </location>
</feature>
<dbReference type="InterPro" id="IPR008571">
    <property type="entry name" value="HerA-like"/>
</dbReference>
<organism evidence="2 3">
    <name type="scientific">Deinococcus taklimakanensis</name>
    <dbReference type="NCBI Taxonomy" id="536443"/>
    <lineage>
        <taxon>Bacteria</taxon>
        <taxon>Thermotogati</taxon>
        <taxon>Deinococcota</taxon>
        <taxon>Deinococci</taxon>
        <taxon>Deinococcales</taxon>
        <taxon>Deinococcaceae</taxon>
        <taxon>Deinococcus</taxon>
    </lineage>
</organism>
<protein>
    <submittedName>
        <fullName evidence="2">ATP-binding protein</fullName>
    </submittedName>
</protein>
<dbReference type="PANTHER" id="PTHR42957">
    <property type="entry name" value="HELICASE MJ1565-RELATED"/>
    <property type="match status" value="1"/>
</dbReference>
<dbReference type="RefSeq" id="WP_386847007.1">
    <property type="nucleotide sequence ID" value="NZ_JBHUMK010000074.1"/>
</dbReference>
<proteinExistence type="predicted"/>
<dbReference type="SUPFAM" id="SSF52540">
    <property type="entry name" value="P-loop containing nucleoside triphosphate hydrolases"/>
    <property type="match status" value="1"/>
</dbReference>
<keyword evidence="2" id="KW-0547">Nucleotide-binding</keyword>
<evidence type="ECO:0000256" key="1">
    <source>
        <dbReference type="SAM" id="MobiDB-lite"/>
    </source>
</evidence>
<evidence type="ECO:0000313" key="3">
    <source>
        <dbReference type="Proteomes" id="UP001597475"/>
    </source>
</evidence>